<protein>
    <recommendedName>
        <fullName evidence="5">Protein-export protein SecB</fullName>
    </recommendedName>
</protein>
<dbReference type="InterPro" id="IPR003708">
    <property type="entry name" value="SecB"/>
</dbReference>
<keyword evidence="3 5" id="KW-0653">Protein transport</keyword>
<dbReference type="PRINTS" id="PR01594">
    <property type="entry name" value="SECBCHAPRONE"/>
</dbReference>
<keyword evidence="2 5" id="KW-0813">Transport</keyword>
<reference evidence="6 7" key="1">
    <citation type="submission" date="2016-11" db="EMBL/GenBank/DDBJ databases">
        <authorList>
            <person name="Jaros S."/>
            <person name="Januszkiewicz K."/>
            <person name="Wedrychowicz H."/>
        </authorList>
    </citation>
    <scope>NUCLEOTIDE SEQUENCE [LARGE SCALE GENOMIC DNA]</scope>
    <source>
        <strain evidence="6 7">DSM 4740</strain>
    </source>
</reference>
<comment type="similarity">
    <text evidence="1 5">Belongs to the SecB family.</text>
</comment>
<dbReference type="GO" id="GO:0006457">
    <property type="term" value="P:protein folding"/>
    <property type="evidence" value="ECO:0007669"/>
    <property type="project" value="UniProtKB-UniRule"/>
</dbReference>
<dbReference type="Pfam" id="PF02556">
    <property type="entry name" value="SecB"/>
    <property type="match status" value="1"/>
</dbReference>
<dbReference type="AlphaFoldDB" id="A0A1M7GKS3"/>
<dbReference type="GO" id="GO:0051082">
    <property type="term" value="F:unfolded protein binding"/>
    <property type="evidence" value="ECO:0007669"/>
    <property type="project" value="InterPro"/>
</dbReference>
<dbReference type="GO" id="GO:0051262">
    <property type="term" value="P:protein tetramerization"/>
    <property type="evidence" value="ECO:0007669"/>
    <property type="project" value="InterPro"/>
</dbReference>
<dbReference type="SUPFAM" id="SSF54611">
    <property type="entry name" value="SecB-like"/>
    <property type="match status" value="1"/>
</dbReference>
<evidence type="ECO:0000313" key="7">
    <source>
        <dbReference type="Proteomes" id="UP000184123"/>
    </source>
</evidence>
<gene>
    <name evidence="5" type="primary">secB</name>
    <name evidence="6" type="ORF">SAMN05660971_02392</name>
</gene>
<dbReference type="NCBIfam" id="TIGR00809">
    <property type="entry name" value="secB"/>
    <property type="match status" value="1"/>
</dbReference>
<evidence type="ECO:0000256" key="5">
    <source>
        <dbReference type="HAMAP-Rule" id="MF_00821"/>
    </source>
</evidence>
<evidence type="ECO:0000313" key="6">
    <source>
        <dbReference type="EMBL" id="SHM17004.1"/>
    </source>
</evidence>
<comment type="function">
    <text evidence="5">One of the proteins required for the normal export of preproteins out of the cell cytoplasm. It is a molecular chaperone that binds to a subset of precursor proteins, maintaining them in a translocation-competent state. It also specifically binds to its receptor SecA.</text>
</comment>
<accession>A0A1M7GKS3</accession>
<dbReference type="GO" id="GO:0015031">
    <property type="term" value="P:protein transport"/>
    <property type="evidence" value="ECO:0007669"/>
    <property type="project" value="UniProtKB-UniRule"/>
</dbReference>
<evidence type="ECO:0000256" key="1">
    <source>
        <dbReference type="ARBA" id="ARBA00009990"/>
    </source>
</evidence>
<dbReference type="GO" id="GO:0005737">
    <property type="term" value="C:cytoplasm"/>
    <property type="evidence" value="ECO:0007669"/>
    <property type="project" value="UniProtKB-SubCell"/>
</dbReference>
<dbReference type="EMBL" id="FRCA01000005">
    <property type="protein sequence ID" value="SHM17004.1"/>
    <property type="molecule type" value="Genomic_DNA"/>
</dbReference>
<dbReference type="PANTHER" id="PTHR36918:SF1">
    <property type="entry name" value="PROTEIN-EXPORT PROTEIN SECB"/>
    <property type="match status" value="1"/>
</dbReference>
<dbReference type="NCBIfam" id="NF004393">
    <property type="entry name" value="PRK05751.1-4"/>
    <property type="match status" value="1"/>
</dbReference>
<dbReference type="HAMAP" id="MF_00821">
    <property type="entry name" value="SecB"/>
    <property type="match status" value="1"/>
</dbReference>
<keyword evidence="4 5" id="KW-0811">Translocation</keyword>
<organism evidence="6 7">
    <name type="scientific">Halomonas cupida</name>
    <dbReference type="NCBI Taxonomy" id="44933"/>
    <lineage>
        <taxon>Bacteria</taxon>
        <taxon>Pseudomonadati</taxon>
        <taxon>Pseudomonadota</taxon>
        <taxon>Gammaproteobacteria</taxon>
        <taxon>Oceanospirillales</taxon>
        <taxon>Halomonadaceae</taxon>
        <taxon>Halomonas</taxon>
    </lineage>
</organism>
<evidence type="ECO:0000256" key="3">
    <source>
        <dbReference type="ARBA" id="ARBA00022927"/>
    </source>
</evidence>
<proteinExistence type="inferred from homology"/>
<evidence type="ECO:0000256" key="2">
    <source>
        <dbReference type="ARBA" id="ARBA00022448"/>
    </source>
</evidence>
<comment type="subcellular location">
    <subcellularLocation>
        <location evidence="5">Cytoplasm</location>
    </subcellularLocation>
</comment>
<comment type="subunit">
    <text evidence="5">Homotetramer, a dimer of dimers. One homotetramer interacts with 1 SecA dimer.</text>
</comment>
<sequence>MPKALSVSAFIIIKKSLNKLEPRSNIHWNIRNRLMAEDNNGNAEGQAAGQQEKPQLQFAVQRIYVKDISFEAPNSPAVFGQPFKPKVGLDIDTSSNKVADDLYEVVIKLTAQVTHAESGTTCFLAEIQQAGLFRISGIEGNQLDHTLGAFCPNVLFPYARECIDNLVNRGGFPPLMLAPVNFEALYLQKKRNEGAEQPESEQQQAPTSH</sequence>
<name>A0A1M7GKS3_9GAMM</name>
<dbReference type="Gene3D" id="3.10.420.10">
    <property type="entry name" value="SecB-like"/>
    <property type="match status" value="1"/>
</dbReference>
<dbReference type="InterPro" id="IPR035958">
    <property type="entry name" value="SecB-like_sf"/>
</dbReference>
<keyword evidence="5" id="KW-0963">Cytoplasm</keyword>
<dbReference type="STRING" id="44933.SAMN05660971_02392"/>
<keyword evidence="5" id="KW-0143">Chaperone</keyword>
<evidence type="ECO:0000256" key="4">
    <source>
        <dbReference type="ARBA" id="ARBA00023010"/>
    </source>
</evidence>
<dbReference type="Proteomes" id="UP000184123">
    <property type="component" value="Unassembled WGS sequence"/>
</dbReference>
<dbReference type="PANTHER" id="PTHR36918">
    <property type="match status" value="1"/>
</dbReference>